<keyword evidence="3" id="KW-1185">Reference proteome</keyword>
<evidence type="ECO:0000256" key="1">
    <source>
        <dbReference type="SAM" id="Phobius"/>
    </source>
</evidence>
<evidence type="ECO:0000313" key="2">
    <source>
        <dbReference type="EMBL" id="EWS71847.1"/>
    </source>
</evidence>
<dbReference type="InterPro" id="IPR018750">
    <property type="entry name" value="DUF2306_membrane"/>
</dbReference>
<keyword evidence="1" id="KW-1133">Transmembrane helix</keyword>
<accession>W7X322</accession>
<reference evidence="3" key="1">
    <citation type="journal article" date="2006" name="PLoS Biol.">
        <title>Macronuclear genome sequence of the ciliate Tetrahymena thermophila, a model eukaryote.</title>
        <authorList>
            <person name="Eisen J.A."/>
            <person name="Coyne R.S."/>
            <person name="Wu M."/>
            <person name="Wu D."/>
            <person name="Thiagarajan M."/>
            <person name="Wortman J.R."/>
            <person name="Badger J.H."/>
            <person name="Ren Q."/>
            <person name="Amedeo P."/>
            <person name="Jones K.M."/>
            <person name="Tallon L.J."/>
            <person name="Delcher A.L."/>
            <person name="Salzberg S.L."/>
            <person name="Silva J.C."/>
            <person name="Haas B.J."/>
            <person name="Majoros W.H."/>
            <person name="Farzad M."/>
            <person name="Carlton J.M."/>
            <person name="Smith R.K. Jr."/>
            <person name="Garg J."/>
            <person name="Pearlman R.E."/>
            <person name="Karrer K.M."/>
            <person name="Sun L."/>
            <person name="Manning G."/>
            <person name="Elde N.C."/>
            <person name="Turkewitz A.P."/>
            <person name="Asai D.J."/>
            <person name="Wilkes D.E."/>
            <person name="Wang Y."/>
            <person name="Cai H."/>
            <person name="Collins K."/>
            <person name="Stewart B.A."/>
            <person name="Lee S.R."/>
            <person name="Wilamowska K."/>
            <person name="Weinberg Z."/>
            <person name="Ruzzo W.L."/>
            <person name="Wloga D."/>
            <person name="Gaertig J."/>
            <person name="Frankel J."/>
            <person name="Tsao C.-C."/>
            <person name="Gorovsky M.A."/>
            <person name="Keeling P.J."/>
            <person name="Waller R.F."/>
            <person name="Patron N.J."/>
            <person name="Cherry J.M."/>
            <person name="Stover N.A."/>
            <person name="Krieger C.J."/>
            <person name="del Toro C."/>
            <person name="Ryder H.F."/>
            <person name="Williamson S.C."/>
            <person name="Barbeau R.A."/>
            <person name="Hamilton E.P."/>
            <person name="Orias E."/>
        </authorList>
    </citation>
    <scope>NUCLEOTIDE SEQUENCE [LARGE SCALE GENOMIC DNA]</scope>
    <source>
        <strain evidence="3">SB210</strain>
    </source>
</reference>
<sequence length="223" mass="25920">MNFKLINNKFWYILLAFCAFLVAMYGLTFRQISYFWFSPFTWNQHQVPARIHFITGPIVLILGIFQFSVSMRKKYPTLHCWLGRIYVLSLLISSGSVFAIYQYSAYGTVVQVSLLILNIIWLLSVLVALFFILVKKNITLHQYWMTRNYALTCSAITLRIIFGVLWGILGDQGTAYQIAVASCYIINIIIGEIIIYQYKKYQIQQNGCFIEKSQDTQNLKINN</sequence>
<feature type="transmembrane region" description="Helical" evidence="1">
    <location>
        <begin position="81"/>
        <end position="103"/>
    </location>
</feature>
<dbReference type="OrthoDB" id="4482604at2759"/>
<dbReference type="KEGG" id="tet:TTHERM_000298439"/>
<dbReference type="RefSeq" id="XP_012655591.1">
    <property type="nucleotide sequence ID" value="XM_012800137.1"/>
</dbReference>
<feature type="transmembrane region" description="Helical" evidence="1">
    <location>
        <begin position="12"/>
        <end position="37"/>
    </location>
</feature>
<dbReference type="AlphaFoldDB" id="W7X322"/>
<dbReference type="GeneID" id="24438270"/>
<organism evidence="2 3">
    <name type="scientific">Tetrahymena thermophila (strain SB210)</name>
    <dbReference type="NCBI Taxonomy" id="312017"/>
    <lineage>
        <taxon>Eukaryota</taxon>
        <taxon>Sar</taxon>
        <taxon>Alveolata</taxon>
        <taxon>Ciliophora</taxon>
        <taxon>Intramacronucleata</taxon>
        <taxon>Oligohymenophorea</taxon>
        <taxon>Hymenostomatida</taxon>
        <taxon>Tetrahymenina</taxon>
        <taxon>Tetrahymenidae</taxon>
        <taxon>Tetrahymena</taxon>
    </lineage>
</organism>
<feature type="transmembrane region" description="Helical" evidence="1">
    <location>
        <begin position="175"/>
        <end position="196"/>
    </location>
</feature>
<protein>
    <submittedName>
        <fullName evidence="2">Membrane protein</fullName>
    </submittedName>
</protein>
<dbReference type="Pfam" id="PF10067">
    <property type="entry name" value="DUF2306"/>
    <property type="match status" value="1"/>
</dbReference>
<gene>
    <name evidence="2" type="ORF">TTHERM_000298439</name>
</gene>
<feature type="transmembrane region" description="Helical" evidence="1">
    <location>
        <begin position="146"/>
        <end position="169"/>
    </location>
</feature>
<dbReference type="InParanoid" id="W7X322"/>
<name>W7X322_TETTS</name>
<feature type="transmembrane region" description="Helical" evidence="1">
    <location>
        <begin position="49"/>
        <end position="69"/>
    </location>
</feature>
<dbReference type="Proteomes" id="UP000009168">
    <property type="component" value="Unassembled WGS sequence"/>
</dbReference>
<keyword evidence="1" id="KW-0812">Transmembrane</keyword>
<keyword evidence="1" id="KW-0472">Membrane</keyword>
<feature type="transmembrane region" description="Helical" evidence="1">
    <location>
        <begin position="109"/>
        <end position="134"/>
    </location>
</feature>
<dbReference type="EMBL" id="GG662449">
    <property type="protein sequence ID" value="EWS71847.1"/>
    <property type="molecule type" value="Genomic_DNA"/>
</dbReference>
<proteinExistence type="predicted"/>
<evidence type="ECO:0000313" key="3">
    <source>
        <dbReference type="Proteomes" id="UP000009168"/>
    </source>
</evidence>